<dbReference type="EMBL" id="JAAIUW010000001">
    <property type="protein sequence ID" value="KAF7844753.1"/>
    <property type="molecule type" value="Genomic_DNA"/>
</dbReference>
<name>A0A834XK50_9FABA</name>
<protein>
    <submittedName>
        <fullName evidence="2">Uncharacterized protein</fullName>
    </submittedName>
</protein>
<comment type="caution">
    <text evidence="2">The sequence shown here is derived from an EMBL/GenBank/DDBJ whole genome shotgun (WGS) entry which is preliminary data.</text>
</comment>
<feature type="compositionally biased region" description="Basic and acidic residues" evidence="1">
    <location>
        <begin position="225"/>
        <end position="239"/>
    </location>
</feature>
<evidence type="ECO:0000313" key="2">
    <source>
        <dbReference type="EMBL" id="KAF7844753.1"/>
    </source>
</evidence>
<accession>A0A834XK50</accession>
<reference evidence="2" key="1">
    <citation type="submission" date="2020-09" db="EMBL/GenBank/DDBJ databases">
        <title>Genome-Enabled Discovery of Anthraquinone Biosynthesis in Senna tora.</title>
        <authorList>
            <person name="Kang S.-H."/>
            <person name="Pandey R.P."/>
            <person name="Lee C.-M."/>
            <person name="Sim J.-S."/>
            <person name="Jeong J.-T."/>
            <person name="Choi B.-S."/>
            <person name="Jung M."/>
            <person name="Ginzburg D."/>
            <person name="Zhao K."/>
            <person name="Won S.Y."/>
            <person name="Oh T.-J."/>
            <person name="Yu Y."/>
            <person name="Kim N.-H."/>
            <person name="Lee O.R."/>
            <person name="Lee T.-H."/>
            <person name="Bashyal P."/>
            <person name="Kim T.-S."/>
            <person name="Lee W.-H."/>
            <person name="Kawkins C."/>
            <person name="Kim C.-K."/>
            <person name="Kim J.S."/>
            <person name="Ahn B.O."/>
            <person name="Rhee S.Y."/>
            <person name="Sohng J.K."/>
        </authorList>
    </citation>
    <scope>NUCLEOTIDE SEQUENCE</scope>
    <source>
        <tissue evidence="2">Leaf</tissue>
    </source>
</reference>
<gene>
    <name evidence="2" type="ORF">G2W53_001658</name>
</gene>
<feature type="region of interest" description="Disordered" evidence="1">
    <location>
        <begin position="225"/>
        <end position="250"/>
    </location>
</feature>
<keyword evidence="3" id="KW-1185">Reference proteome</keyword>
<dbReference type="Proteomes" id="UP000634136">
    <property type="component" value="Unassembled WGS sequence"/>
</dbReference>
<organism evidence="2 3">
    <name type="scientific">Senna tora</name>
    <dbReference type="NCBI Taxonomy" id="362788"/>
    <lineage>
        <taxon>Eukaryota</taxon>
        <taxon>Viridiplantae</taxon>
        <taxon>Streptophyta</taxon>
        <taxon>Embryophyta</taxon>
        <taxon>Tracheophyta</taxon>
        <taxon>Spermatophyta</taxon>
        <taxon>Magnoliopsida</taxon>
        <taxon>eudicotyledons</taxon>
        <taxon>Gunneridae</taxon>
        <taxon>Pentapetalae</taxon>
        <taxon>rosids</taxon>
        <taxon>fabids</taxon>
        <taxon>Fabales</taxon>
        <taxon>Fabaceae</taxon>
        <taxon>Caesalpinioideae</taxon>
        <taxon>Cassia clade</taxon>
        <taxon>Senna</taxon>
    </lineage>
</organism>
<proteinExistence type="predicted"/>
<evidence type="ECO:0000256" key="1">
    <source>
        <dbReference type="SAM" id="MobiDB-lite"/>
    </source>
</evidence>
<dbReference type="AlphaFoldDB" id="A0A834XK50"/>
<evidence type="ECO:0000313" key="3">
    <source>
        <dbReference type="Proteomes" id="UP000634136"/>
    </source>
</evidence>
<sequence length="250" mass="26586">MLLVFGCVTGITSNVSGLIGLGGGAGGKNSGCGLICSGNDCFVLEEAEWSSVEVNADLFVSGADLGLQLELMPDEDTGDCAGSGWQALILPSECWSSRIGWVISFMGFSWILDIGLGRVGFDFCCRRDFPVFSVLGLAVEGSRKVAGEKWGNHCLTSIGDLPRNQGVEKSALKIGKIHLRSCGADNDSIFPGSIDRVPDRGKKGDLWWVGRGFVVMDEVEEGKEGALGEEKGIRRKSDEGGIPVFPSTNF</sequence>